<reference evidence="13" key="1">
    <citation type="submission" date="2017-02" db="EMBL/GenBank/DDBJ databases">
        <authorList>
            <person name="Mornico D."/>
        </authorList>
    </citation>
    <scope>NUCLEOTIDE SEQUENCE [LARGE SCALE GENOMIC DNA]</scope>
</reference>
<feature type="active site" description="Charge relay system" evidence="10">
    <location>
        <position position="154"/>
    </location>
</feature>
<dbReference type="PROSITE" id="PS00571">
    <property type="entry name" value="AMIDASES"/>
    <property type="match status" value="1"/>
</dbReference>
<protein>
    <recommendedName>
        <fullName evidence="4 10">Glutamyl-tRNA(Gln) amidotransferase subunit A</fullName>
        <shortName evidence="10">Glu-ADT subunit A</shortName>
        <ecNumber evidence="3 10">6.3.5.7</ecNumber>
    </recommendedName>
</protein>
<proteinExistence type="inferred from homology"/>
<feature type="domain" description="Amidase" evidence="11">
    <location>
        <begin position="25"/>
        <end position="475"/>
    </location>
</feature>
<evidence type="ECO:0000256" key="1">
    <source>
        <dbReference type="ARBA" id="ARBA00008069"/>
    </source>
</evidence>
<dbReference type="EMBL" id="FUGD01000071">
    <property type="protein sequence ID" value="SJM37020.1"/>
    <property type="molecule type" value="Genomic_DNA"/>
</dbReference>
<dbReference type="SUPFAM" id="SSF75304">
    <property type="entry name" value="Amidase signature (AS) enzymes"/>
    <property type="match status" value="1"/>
</dbReference>
<dbReference type="Pfam" id="PF01425">
    <property type="entry name" value="Amidase"/>
    <property type="match status" value="1"/>
</dbReference>
<dbReference type="GO" id="GO:0005524">
    <property type="term" value="F:ATP binding"/>
    <property type="evidence" value="ECO:0007669"/>
    <property type="project" value="UniProtKB-KW"/>
</dbReference>
<dbReference type="Gene3D" id="3.90.1300.10">
    <property type="entry name" value="Amidase signature (AS) domain"/>
    <property type="match status" value="1"/>
</dbReference>
<dbReference type="InterPro" id="IPR036928">
    <property type="entry name" value="AS_sf"/>
</dbReference>
<dbReference type="PANTHER" id="PTHR11895">
    <property type="entry name" value="TRANSAMIDASE"/>
    <property type="match status" value="1"/>
</dbReference>
<dbReference type="PANTHER" id="PTHR11895:SF151">
    <property type="entry name" value="GLUTAMYL-TRNA(GLN) AMIDOTRANSFERASE SUBUNIT A"/>
    <property type="match status" value="1"/>
</dbReference>
<keyword evidence="13" id="KW-1185">Reference proteome</keyword>
<dbReference type="InterPro" id="IPR020556">
    <property type="entry name" value="Amidase_CS"/>
</dbReference>
<name>A0A1R4EEY1_9GAMM</name>
<evidence type="ECO:0000256" key="5">
    <source>
        <dbReference type="ARBA" id="ARBA00022598"/>
    </source>
</evidence>
<dbReference type="InterPro" id="IPR004412">
    <property type="entry name" value="GatA"/>
</dbReference>
<evidence type="ECO:0000259" key="11">
    <source>
        <dbReference type="Pfam" id="PF01425"/>
    </source>
</evidence>
<evidence type="ECO:0000256" key="2">
    <source>
        <dbReference type="ARBA" id="ARBA00011123"/>
    </source>
</evidence>
<dbReference type="RefSeq" id="WP_077448443.1">
    <property type="nucleotide sequence ID" value="NZ_FUGD01000071.1"/>
</dbReference>
<comment type="subunit">
    <text evidence="2 10">Heterotrimer of A, B and C subunits.</text>
</comment>
<feature type="active site" description="Charge relay system" evidence="10">
    <location>
        <position position="79"/>
    </location>
</feature>
<keyword evidence="6 10" id="KW-0547">Nucleotide-binding</keyword>
<comment type="catalytic activity">
    <reaction evidence="9 10">
        <text>L-glutamyl-tRNA(Gln) + L-glutamine + ATP + H2O = L-glutaminyl-tRNA(Gln) + L-glutamate + ADP + phosphate + H(+)</text>
        <dbReference type="Rhea" id="RHEA:17521"/>
        <dbReference type="Rhea" id="RHEA-COMP:9681"/>
        <dbReference type="Rhea" id="RHEA-COMP:9684"/>
        <dbReference type="ChEBI" id="CHEBI:15377"/>
        <dbReference type="ChEBI" id="CHEBI:15378"/>
        <dbReference type="ChEBI" id="CHEBI:29985"/>
        <dbReference type="ChEBI" id="CHEBI:30616"/>
        <dbReference type="ChEBI" id="CHEBI:43474"/>
        <dbReference type="ChEBI" id="CHEBI:58359"/>
        <dbReference type="ChEBI" id="CHEBI:78520"/>
        <dbReference type="ChEBI" id="CHEBI:78521"/>
        <dbReference type="ChEBI" id="CHEBI:456216"/>
        <dbReference type="EC" id="6.3.5.7"/>
    </reaction>
</comment>
<feature type="active site" description="Acyl-ester intermediate" evidence="10">
    <location>
        <position position="178"/>
    </location>
</feature>
<dbReference type="GO" id="GO:0050567">
    <property type="term" value="F:glutaminyl-tRNA synthase (glutamine-hydrolyzing) activity"/>
    <property type="evidence" value="ECO:0007669"/>
    <property type="project" value="UniProtKB-UniRule"/>
</dbReference>
<evidence type="ECO:0000256" key="7">
    <source>
        <dbReference type="ARBA" id="ARBA00022840"/>
    </source>
</evidence>
<evidence type="ECO:0000256" key="9">
    <source>
        <dbReference type="ARBA" id="ARBA00047407"/>
    </source>
</evidence>
<evidence type="ECO:0000256" key="10">
    <source>
        <dbReference type="HAMAP-Rule" id="MF_00120"/>
    </source>
</evidence>
<dbReference type="OrthoDB" id="9811471at2"/>
<dbReference type="NCBIfam" id="TIGR00132">
    <property type="entry name" value="gatA"/>
    <property type="match status" value="1"/>
</dbReference>
<evidence type="ECO:0000256" key="6">
    <source>
        <dbReference type="ARBA" id="ARBA00022741"/>
    </source>
</evidence>
<evidence type="ECO:0000256" key="8">
    <source>
        <dbReference type="ARBA" id="ARBA00022917"/>
    </source>
</evidence>
<dbReference type="InterPro" id="IPR023631">
    <property type="entry name" value="Amidase_dom"/>
</dbReference>
<evidence type="ECO:0000256" key="4">
    <source>
        <dbReference type="ARBA" id="ARBA00014428"/>
    </source>
</evidence>
<comment type="function">
    <text evidence="10">Allows the formation of correctly charged Gln-tRNA(Gln) through the transamidation of misacylated Glu-tRNA(Gln) in organisms which lack glutaminyl-tRNA synthetase. The reaction takes place in the presence of glutamine and ATP through an activated gamma-phospho-Glu-tRNA(Gln).</text>
</comment>
<dbReference type="STRING" id="1945520.A1019T_00991"/>
<dbReference type="GO" id="GO:0006412">
    <property type="term" value="P:translation"/>
    <property type="evidence" value="ECO:0007669"/>
    <property type="project" value="UniProtKB-UniRule"/>
</dbReference>
<evidence type="ECO:0000256" key="3">
    <source>
        <dbReference type="ARBA" id="ARBA00012739"/>
    </source>
</evidence>
<comment type="similarity">
    <text evidence="1 10">Belongs to the amidase family. GatA subfamily.</text>
</comment>
<dbReference type="Proteomes" id="UP000188169">
    <property type="component" value="Unassembled WGS sequence"/>
</dbReference>
<dbReference type="GO" id="GO:0030956">
    <property type="term" value="C:glutamyl-tRNA(Gln) amidotransferase complex"/>
    <property type="evidence" value="ECO:0007669"/>
    <property type="project" value="InterPro"/>
</dbReference>
<accession>A0A1R4EEY1</accession>
<dbReference type="InterPro" id="IPR000120">
    <property type="entry name" value="Amidase"/>
</dbReference>
<dbReference type="AlphaFoldDB" id="A0A1R4EEY1"/>
<keyword evidence="7 10" id="KW-0067">ATP-binding</keyword>
<dbReference type="GO" id="GO:0016740">
    <property type="term" value="F:transferase activity"/>
    <property type="evidence" value="ECO:0007669"/>
    <property type="project" value="UniProtKB-KW"/>
</dbReference>
<keyword evidence="12" id="KW-0808">Transferase</keyword>
<keyword evidence="8 10" id="KW-0648">Protein biosynthesis</keyword>
<keyword evidence="5 10" id="KW-0436">Ligase</keyword>
<gene>
    <name evidence="10 12" type="primary">gatA</name>
    <name evidence="12" type="ORF">A1019T_00991</name>
</gene>
<sequence length="499" mass="53741">MSDLHHLSVAQLADGLKNQQFSSVELTDHFLKRINKLDEKINSFITVDEEGAREAAKAADEKRSAGDTSTLLGLPMAHKDLFCTKGLLTTSGSKMLHNFVSPYDATIVSNIREAGAVCLGKLNMDEFAMGSDNESSYYGAVNNPWDTSRVPGGSSGGSAAAVAAGFVPFATGSDTGGSIRQPASFCGLTGFKPTYGSVSRFGMIAYASSLDQAGTFGRSAEDCAYLLQPMAGHDPRDATSIKRDVPDYIAEMHSAAEQADANKPFTGLRIGVAKEYFGQGLDSEVESNVRAALKQYEDLGATIVEVNITDPAITLATYYMLAPAEASSNLSRFDGVRFGYRCEEPKDSEDLYTRSRSEGFGDEVQRRILMGTYALSAGYYDAYYTKAQKVRRLILEDFTKAFEKCDVIASPTAPTAAYKLDTALDPVTMYLGDVYTIGVNLAGLPAISTPAGFTESGLPVGLQLIGNHWDDSKLLSTAHIFQQHTDYHTKLSATAQESI</sequence>
<evidence type="ECO:0000313" key="13">
    <source>
        <dbReference type="Proteomes" id="UP000188169"/>
    </source>
</evidence>
<dbReference type="HAMAP" id="MF_00120">
    <property type="entry name" value="GatA"/>
    <property type="match status" value="1"/>
</dbReference>
<organism evidence="12 13">
    <name type="scientific">Psychrobacter pasteurii</name>
    <dbReference type="NCBI Taxonomy" id="1945520"/>
    <lineage>
        <taxon>Bacteria</taxon>
        <taxon>Pseudomonadati</taxon>
        <taxon>Pseudomonadota</taxon>
        <taxon>Gammaproteobacteria</taxon>
        <taxon>Moraxellales</taxon>
        <taxon>Moraxellaceae</taxon>
        <taxon>Psychrobacter</taxon>
    </lineage>
</organism>
<evidence type="ECO:0000313" key="12">
    <source>
        <dbReference type="EMBL" id="SJM37020.1"/>
    </source>
</evidence>
<dbReference type="EC" id="6.3.5.7" evidence="3 10"/>